<keyword evidence="6" id="KW-1185">Reference proteome</keyword>
<proteinExistence type="predicted"/>
<reference evidence="5 6" key="1">
    <citation type="submission" date="2018-01" db="EMBL/GenBank/DDBJ databases">
        <title>G. obscuriglobus.</title>
        <authorList>
            <person name="Franke J."/>
            <person name="Blomberg W."/>
            <person name="Selmecki A."/>
        </authorList>
    </citation>
    <scope>NUCLEOTIDE SEQUENCE [LARGE SCALE GENOMIC DNA]</scope>
    <source>
        <strain evidence="5 6">DSM 5831</strain>
    </source>
</reference>
<dbReference type="Proteomes" id="UP000245802">
    <property type="component" value="Chromosome"/>
</dbReference>
<dbReference type="InterPro" id="IPR001845">
    <property type="entry name" value="HTH_ArsR_DNA-bd_dom"/>
</dbReference>
<evidence type="ECO:0000256" key="3">
    <source>
        <dbReference type="ARBA" id="ARBA00023163"/>
    </source>
</evidence>
<accession>A0A2Z3HKI1</accession>
<keyword evidence="2" id="KW-0238">DNA-binding</keyword>
<dbReference type="PANTHER" id="PTHR43132:SF6">
    <property type="entry name" value="HTH-TYPE TRANSCRIPTIONAL REPRESSOR CZRA"/>
    <property type="match status" value="1"/>
</dbReference>
<dbReference type="CDD" id="cd00090">
    <property type="entry name" value="HTH_ARSR"/>
    <property type="match status" value="1"/>
</dbReference>
<dbReference type="InterPro" id="IPR051011">
    <property type="entry name" value="Metal_resp_trans_reg"/>
</dbReference>
<name>A0A2Z3HKI1_9BACT</name>
<evidence type="ECO:0000259" key="4">
    <source>
        <dbReference type="PROSITE" id="PS50987"/>
    </source>
</evidence>
<dbReference type="PROSITE" id="PS50987">
    <property type="entry name" value="HTH_ARSR_2"/>
    <property type="match status" value="1"/>
</dbReference>
<feature type="domain" description="HTH arsR-type" evidence="4">
    <location>
        <begin position="19"/>
        <end position="114"/>
    </location>
</feature>
<gene>
    <name evidence="5" type="ORF">C1280_36700</name>
</gene>
<dbReference type="Pfam" id="PF01022">
    <property type="entry name" value="HTH_5"/>
    <property type="match status" value="1"/>
</dbReference>
<dbReference type="OrthoDB" id="9800150at2"/>
<dbReference type="EMBL" id="CP025958">
    <property type="protein sequence ID" value="AWM41990.1"/>
    <property type="molecule type" value="Genomic_DNA"/>
</dbReference>
<keyword evidence="1" id="KW-0805">Transcription regulation</keyword>
<dbReference type="Gene3D" id="1.10.10.10">
    <property type="entry name" value="Winged helix-like DNA-binding domain superfamily/Winged helix DNA-binding domain"/>
    <property type="match status" value="1"/>
</dbReference>
<dbReference type="GO" id="GO:0003677">
    <property type="term" value="F:DNA binding"/>
    <property type="evidence" value="ECO:0007669"/>
    <property type="project" value="UniProtKB-KW"/>
</dbReference>
<dbReference type="NCBIfam" id="NF033788">
    <property type="entry name" value="HTH_metalloreg"/>
    <property type="match status" value="1"/>
</dbReference>
<keyword evidence="3" id="KW-0804">Transcription</keyword>
<dbReference type="InterPro" id="IPR036390">
    <property type="entry name" value="WH_DNA-bd_sf"/>
</dbReference>
<dbReference type="GO" id="GO:0003700">
    <property type="term" value="F:DNA-binding transcription factor activity"/>
    <property type="evidence" value="ECO:0007669"/>
    <property type="project" value="InterPro"/>
</dbReference>
<dbReference type="KEGG" id="gog:C1280_36700"/>
<evidence type="ECO:0000313" key="6">
    <source>
        <dbReference type="Proteomes" id="UP000245802"/>
    </source>
</evidence>
<protein>
    <submittedName>
        <fullName evidence="5">ArsR family transcriptional regulator</fullName>
    </submittedName>
</protein>
<dbReference type="InterPro" id="IPR036388">
    <property type="entry name" value="WH-like_DNA-bd_sf"/>
</dbReference>
<evidence type="ECO:0000256" key="2">
    <source>
        <dbReference type="ARBA" id="ARBA00023125"/>
    </source>
</evidence>
<organism evidence="5 6">
    <name type="scientific">Gemmata obscuriglobus</name>
    <dbReference type="NCBI Taxonomy" id="114"/>
    <lineage>
        <taxon>Bacteria</taxon>
        <taxon>Pseudomonadati</taxon>
        <taxon>Planctomycetota</taxon>
        <taxon>Planctomycetia</taxon>
        <taxon>Gemmatales</taxon>
        <taxon>Gemmataceae</taxon>
        <taxon>Gemmata</taxon>
    </lineage>
</organism>
<dbReference type="PANTHER" id="PTHR43132">
    <property type="entry name" value="ARSENICAL RESISTANCE OPERON REPRESSOR ARSR-RELATED"/>
    <property type="match status" value="1"/>
</dbReference>
<evidence type="ECO:0000313" key="5">
    <source>
        <dbReference type="EMBL" id="AWM41990.1"/>
    </source>
</evidence>
<sequence length="129" mass="14371">MLKWRRVQNFSAEARTVAKDPLDPQRCAKLLSALAAPERLKIVRFLADGPQNVTAIADMLRLKNVVNVSHHLSVLRNANLIRGKKIGRFVLYSLRPGVLEDAVEAGVPKDALNLGCCRIEMPNCRTEVE</sequence>
<dbReference type="InterPro" id="IPR011991">
    <property type="entry name" value="ArsR-like_HTH"/>
</dbReference>
<evidence type="ECO:0000256" key="1">
    <source>
        <dbReference type="ARBA" id="ARBA00023015"/>
    </source>
</evidence>
<dbReference type="SMART" id="SM00418">
    <property type="entry name" value="HTH_ARSR"/>
    <property type="match status" value="1"/>
</dbReference>
<dbReference type="SUPFAM" id="SSF46785">
    <property type="entry name" value="Winged helix' DNA-binding domain"/>
    <property type="match status" value="1"/>
</dbReference>
<dbReference type="PRINTS" id="PR00778">
    <property type="entry name" value="HTHARSR"/>
</dbReference>
<dbReference type="AlphaFoldDB" id="A0A2Z3HKI1"/>